<dbReference type="AlphaFoldDB" id="A0AB39XQ05"/>
<keyword evidence="1" id="KW-1133">Transmembrane helix</keyword>
<evidence type="ECO:0000256" key="1">
    <source>
        <dbReference type="SAM" id="Phobius"/>
    </source>
</evidence>
<organism evidence="2">
    <name type="scientific">Bradyrhizobium sp. LLZ17</name>
    <dbReference type="NCBI Taxonomy" id="3239388"/>
    <lineage>
        <taxon>Bacteria</taxon>
        <taxon>Pseudomonadati</taxon>
        <taxon>Pseudomonadota</taxon>
        <taxon>Alphaproteobacteria</taxon>
        <taxon>Hyphomicrobiales</taxon>
        <taxon>Nitrobacteraceae</taxon>
        <taxon>Bradyrhizobium</taxon>
    </lineage>
</organism>
<evidence type="ECO:0000313" key="2">
    <source>
        <dbReference type="EMBL" id="XDV59213.1"/>
    </source>
</evidence>
<accession>A0AB39XQ05</accession>
<feature type="transmembrane region" description="Helical" evidence="1">
    <location>
        <begin position="15"/>
        <end position="39"/>
    </location>
</feature>
<dbReference type="RefSeq" id="WP_369723831.1">
    <property type="nucleotide sequence ID" value="NZ_CP165734.1"/>
</dbReference>
<sequence>MRKAFSGMGDEQRDVVLYLAFLGSALGLSVIVLGALQVVGRLPAFA</sequence>
<keyword evidence="1" id="KW-0812">Transmembrane</keyword>
<dbReference type="EMBL" id="CP165734">
    <property type="protein sequence ID" value="XDV59213.1"/>
    <property type="molecule type" value="Genomic_DNA"/>
</dbReference>
<keyword evidence="1" id="KW-0472">Membrane</keyword>
<reference evidence="2" key="1">
    <citation type="submission" date="2024-08" db="EMBL/GenBank/DDBJ databases">
        <authorList>
            <person name="Chaddad Z."/>
            <person name="Lamrabet M."/>
            <person name="Bouhnik O."/>
            <person name="Alami S."/>
            <person name="Wipf D."/>
            <person name="Courty P.E."/>
            <person name="Missbah El Idrissi M."/>
        </authorList>
    </citation>
    <scope>NUCLEOTIDE SEQUENCE</scope>
    <source>
        <strain evidence="2">LLZ17</strain>
    </source>
</reference>
<name>A0AB39XQ05_9BRAD</name>
<protein>
    <submittedName>
        <fullName evidence="2">Uncharacterized protein</fullName>
    </submittedName>
</protein>
<proteinExistence type="predicted"/>
<gene>
    <name evidence="2" type="ORF">AB8Z38_07265</name>
</gene>